<keyword evidence="2" id="KW-0812">Transmembrane</keyword>
<evidence type="ECO:0000313" key="4">
    <source>
        <dbReference type="Proteomes" id="UP000199370"/>
    </source>
</evidence>
<proteinExistence type="predicted"/>
<dbReference type="AlphaFoldDB" id="A0A1H0AXL5"/>
<name>A0A1H0AXL5_9EURY</name>
<evidence type="ECO:0000256" key="2">
    <source>
        <dbReference type="SAM" id="Phobius"/>
    </source>
</evidence>
<evidence type="ECO:0000313" key="3">
    <source>
        <dbReference type="EMBL" id="SDN38182.1"/>
    </source>
</evidence>
<dbReference type="OrthoDB" id="169315at2157"/>
<protein>
    <submittedName>
        <fullName evidence="3">Uncharacterized protein</fullName>
    </submittedName>
</protein>
<feature type="transmembrane region" description="Helical" evidence="2">
    <location>
        <begin position="33"/>
        <end position="50"/>
    </location>
</feature>
<feature type="transmembrane region" description="Helical" evidence="2">
    <location>
        <begin position="286"/>
        <end position="311"/>
    </location>
</feature>
<organism evidence="3 4">
    <name type="scientific">Haloarchaeobius iranensis</name>
    <dbReference type="NCBI Taxonomy" id="996166"/>
    <lineage>
        <taxon>Archaea</taxon>
        <taxon>Methanobacteriati</taxon>
        <taxon>Methanobacteriota</taxon>
        <taxon>Stenosarchaea group</taxon>
        <taxon>Halobacteria</taxon>
        <taxon>Halobacteriales</taxon>
        <taxon>Halorubellaceae</taxon>
        <taxon>Haloarchaeobius</taxon>
    </lineage>
</organism>
<feature type="transmembrane region" description="Helical" evidence="2">
    <location>
        <begin position="252"/>
        <end position="279"/>
    </location>
</feature>
<dbReference type="STRING" id="996166.SAMN05192554_13114"/>
<feature type="transmembrane region" description="Helical" evidence="2">
    <location>
        <begin position="7"/>
        <end position="27"/>
    </location>
</feature>
<evidence type="ECO:0000256" key="1">
    <source>
        <dbReference type="SAM" id="MobiDB-lite"/>
    </source>
</evidence>
<sequence>MPSRSRHLGAAVFLANLAIPVAVVVFAWSPLSAVALLLTDIVLCIGRMATEQLFAGRPRDDTDRPRYRPVQLSPFWQKEIYGSLLRKRGAIRFGGRLPPVYPRNLPFVLETAGGALVVVGLLFAGVWSVVPPVTGALDAALLVVLPAVALRHVAVVATWSATGRYERAAATTVRRRREFLYAGLVACLAVLFVGASERAAIGVVLALVPKVAFDLRDAGIGPAPGTTADTAEDSLELPVTSPRETFEQRASAVYGSAAGIAVFHLLFPGLPVVYLVVLLGIAAESVLLSVVLLTATFIAVFVLDLVAVWLAHANVEYRLYDDRLVAYDRLLDEPQWSLPFDDVTDVTAHPQRPEDQLLVDSPHRLNHVHGWLPFVGIPVRIERRDGDALGLAYLDRPEAFVRAVEARRATTGQSRGRPDVSSVADT</sequence>
<gene>
    <name evidence="3" type="ORF">SAMN05192554_13114</name>
</gene>
<reference evidence="3 4" key="1">
    <citation type="submission" date="2016-10" db="EMBL/GenBank/DDBJ databases">
        <authorList>
            <person name="de Groot N.N."/>
        </authorList>
    </citation>
    <scope>NUCLEOTIDE SEQUENCE [LARGE SCALE GENOMIC DNA]</scope>
    <source>
        <strain evidence="4">EB21,IBRC-M 10013,KCTC 4048</strain>
    </source>
</reference>
<accession>A0A1H0AXL5</accession>
<dbReference type="EMBL" id="FNIA01000031">
    <property type="protein sequence ID" value="SDN38182.1"/>
    <property type="molecule type" value="Genomic_DNA"/>
</dbReference>
<keyword evidence="4" id="KW-1185">Reference proteome</keyword>
<feature type="region of interest" description="Disordered" evidence="1">
    <location>
        <begin position="407"/>
        <end position="426"/>
    </location>
</feature>
<dbReference type="RefSeq" id="WP_089736188.1">
    <property type="nucleotide sequence ID" value="NZ_FNIA01000031.1"/>
</dbReference>
<keyword evidence="2" id="KW-1133">Transmembrane helix</keyword>
<feature type="transmembrane region" description="Helical" evidence="2">
    <location>
        <begin position="105"/>
        <end position="127"/>
    </location>
</feature>
<feature type="transmembrane region" description="Helical" evidence="2">
    <location>
        <begin position="179"/>
        <end position="208"/>
    </location>
</feature>
<feature type="transmembrane region" description="Helical" evidence="2">
    <location>
        <begin position="139"/>
        <end position="159"/>
    </location>
</feature>
<dbReference type="Proteomes" id="UP000199370">
    <property type="component" value="Unassembled WGS sequence"/>
</dbReference>
<keyword evidence="2" id="KW-0472">Membrane</keyword>